<evidence type="ECO:0000256" key="1">
    <source>
        <dbReference type="ARBA" id="ARBA00022723"/>
    </source>
</evidence>
<feature type="domain" description="SPRY-associated" evidence="4">
    <location>
        <begin position="31"/>
        <end position="83"/>
    </location>
</feature>
<keyword evidence="3" id="KW-0862">Zinc</keyword>
<dbReference type="InterPro" id="IPR043136">
    <property type="entry name" value="B30.2/SPRY_sf"/>
</dbReference>
<dbReference type="Proteomes" id="UP000193380">
    <property type="component" value="Unassembled WGS sequence"/>
</dbReference>
<gene>
    <name evidence="5" type="ORF">GSONMT00047198001</name>
</gene>
<name>A0A060XJ50_ONCMY</name>
<reference evidence="5" key="2">
    <citation type="submission" date="2014-03" db="EMBL/GenBank/DDBJ databases">
        <authorList>
            <person name="Genoscope - CEA"/>
        </authorList>
    </citation>
    <scope>NUCLEOTIDE SEQUENCE</scope>
</reference>
<protein>
    <recommendedName>
        <fullName evidence="4">SPRY-associated domain-containing protein</fullName>
    </recommendedName>
</protein>
<dbReference type="AlphaFoldDB" id="A0A060XJ50"/>
<dbReference type="STRING" id="8022.A0A060XJ50"/>
<dbReference type="InterPro" id="IPR006574">
    <property type="entry name" value="PRY"/>
</dbReference>
<dbReference type="EMBL" id="FR905424">
    <property type="protein sequence ID" value="CDQ79222.1"/>
    <property type="molecule type" value="Genomic_DNA"/>
</dbReference>
<keyword evidence="1" id="KW-0479">Metal-binding</keyword>
<evidence type="ECO:0000313" key="5">
    <source>
        <dbReference type="EMBL" id="CDQ79222.1"/>
    </source>
</evidence>
<dbReference type="PANTHER" id="PTHR25465:SF14">
    <property type="entry name" value="E3 UBIQUITIN-PROTEIN LIGASE TRIM65"/>
    <property type="match status" value="1"/>
</dbReference>
<dbReference type="Pfam" id="PF13765">
    <property type="entry name" value="PRY"/>
    <property type="match status" value="1"/>
</dbReference>
<dbReference type="InterPro" id="IPR013320">
    <property type="entry name" value="ConA-like_dom_sf"/>
</dbReference>
<evidence type="ECO:0000313" key="6">
    <source>
        <dbReference type="Proteomes" id="UP000193380"/>
    </source>
</evidence>
<evidence type="ECO:0000256" key="2">
    <source>
        <dbReference type="ARBA" id="ARBA00022771"/>
    </source>
</evidence>
<dbReference type="Gene3D" id="2.60.120.920">
    <property type="match status" value="1"/>
</dbReference>
<reference evidence="5" key="1">
    <citation type="journal article" date="2014" name="Nat. Commun.">
        <title>The rainbow trout genome provides novel insights into evolution after whole-genome duplication in vertebrates.</title>
        <authorList>
            <person name="Berthelot C."/>
            <person name="Brunet F."/>
            <person name="Chalopin D."/>
            <person name="Juanchich A."/>
            <person name="Bernard M."/>
            <person name="Noel B."/>
            <person name="Bento P."/>
            <person name="Da Silva C."/>
            <person name="Labadie K."/>
            <person name="Alberti A."/>
            <person name="Aury J.M."/>
            <person name="Louis A."/>
            <person name="Dehais P."/>
            <person name="Bardou P."/>
            <person name="Montfort J."/>
            <person name="Klopp C."/>
            <person name="Cabau C."/>
            <person name="Gaspin C."/>
            <person name="Thorgaard G.H."/>
            <person name="Boussaha M."/>
            <person name="Quillet E."/>
            <person name="Guyomard R."/>
            <person name="Galiana D."/>
            <person name="Bobe J."/>
            <person name="Volff J.N."/>
            <person name="Genet C."/>
            <person name="Wincker P."/>
            <person name="Jaillon O."/>
            <person name="Roest Crollius H."/>
            <person name="Guiguen Y."/>
        </authorList>
    </citation>
    <scope>NUCLEOTIDE SEQUENCE [LARGE SCALE GENOMIC DNA]</scope>
</reference>
<dbReference type="InterPro" id="IPR051051">
    <property type="entry name" value="E3_ubiq-ligase_TRIM/RNF"/>
</dbReference>
<sequence>MQMDKISDDVIQVQIDHPAEPKTREEFLEYSCQLTLDPNTAQQYPCLSEENRKVTISSKVQLYPDHSDRFTFFKQVLCREALSGACYWEWSGKWVCIAVSYKIISRKGDGNECLGVVISLGGLTARPRPQCRNTVLL</sequence>
<proteinExistence type="predicted"/>
<organism evidence="5 6">
    <name type="scientific">Oncorhynchus mykiss</name>
    <name type="common">Rainbow trout</name>
    <name type="synonym">Salmo gairdneri</name>
    <dbReference type="NCBI Taxonomy" id="8022"/>
    <lineage>
        <taxon>Eukaryota</taxon>
        <taxon>Metazoa</taxon>
        <taxon>Chordata</taxon>
        <taxon>Craniata</taxon>
        <taxon>Vertebrata</taxon>
        <taxon>Euteleostomi</taxon>
        <taxon>Actinopterygii</taxon>
        <taxon>Neopterygii</taxon>
        <taxon>Teleostei</taxon>
        <taxon>Protacanthopterygii</taxon>
        <taxon>Salmoniformes</taxon>
        <taxon>Salmonidae</taxon>
        <taxon>Salmoninae</taxon>
        <taxon>Oncorhynchus</taxon>
    </lineage>
</organism>
<accession>A0A060XJ50</accession>
<dbReference type="SUPFAM" id="SSF49899">
    <property type="entry name" value="Concanavalin A-like lectins/glucanases"/>
    <property type="match status" value="1"/>
</dbReference>
<evidence type="ECO:0000259" key="4">
    <source>
        <dbReference type="SMART" id="SM00589"/>
    </source>
</evidence>
<evidence type="ECO:0000256" key="3">
    <source>
        <dbReference type="ARBA" id="ARBA00022833"/>
    </source>
</evidence>
<keyword evidence="2" id="KW-0863">Zinc-finger</keyword>
<dbReference type="SMART" id="SM00589">
    <property type="entry name" value="PRY"/>
    <property type="match status" value="1"/>
</dbReference>
<dbReference type="PaxDb" id="8022-A0A060XJ50"/>
<dbReference type="GO" id="GO:0008270">
    <property type="term" value="F:zinc ion binding"/>
    <property type="evidence" value="ECO:0007669"/>
    <property type="project" value="UniProtKB-KW"/>
</dbReference>
<dbReference type="PANTHER" id="PTHR25465">
    <property type="entry name" value="B-BOX DOMAIN CONTAINING"/>
    <property type="match status" value="1"/>
</dbReference>